<gene>
    <name evidence="1" type="ORF">E4U03_09550</name>
</gene>
<organism evidence="1 2">
    <name type="scientific">Rothia nasimurium</name>
    <dbReference type="NCBI Taxonomy" id="85336"/>
    <lineage>
        <taxon>Bacteria</taxon>
        <taxon>Bacillati</taxon>
        <taxon>Actinomycetota</taxon>
        <taxon>Actinomycetes</taxon>
        <taxon>Micrococcales</taxon>
        <taxon>Micrococcaceae</taxon>
        <taxon>Rothia</taxon>
    </lineage>
</organism>
<evidence type="ECO:0000313" key="1">
    <source>
        <dbReference type="EMBL" id="TFU21290.1"/>
    </source>
</evidence>
<accession>A0A4Y9F3A6</accession>
<comment type="caution">
    <text evidence="1">The sequence shown here is derived from an EMBL/GenBank/DDBJ whole genome shotgun (WGS) entry which is preliminary data.</text>
</comment>
<reference evidence="1 2" key="1">
    <citation type="submission" date="2019-03" db="EMBL/GenBank/DDBJ databases">
        <title>Diversity of the mouse oral microbiome.</title>
        <authorList>
            <person name="Joseph S."/>
            <person name="Aduse-Opoku J."/>
            <person name="Curtis M."/>
            <person name="Wade W."/>
            <person name="Hashim A."/>
        </authorList>
    </citation>
    <scope>NUCLEOTIDE SEQUENCE [LARGE SCALE GENOMIC DNA]</scope>
    <source>
        <strain evidence="2">irhom_31</strain>
    </source>
</reference>
<name>A0A4Y9F3A6_9MICC</name>
<sequence>MNDSTIERLLLADGWERVTGADLREGDYVAWCDDFDSWHEGLVIPSLDSKNPWWQEGHGGIKAFDVLLRRPAEFPHLDRRFDKDGVEYVNVSQSPRKPAYVQASMIDQHLLRLEDAYVSLGERAVSTKNLTKEKPENE</sequence>
<dbReference type="RefSeq" id="WP_135013316.1">
    <property type="nucleotide sequence ID" value="NZ_JADGLK010000036.1"/>
</dbReference>
<proteinExistence type="predicted"/>
<evidence type="ECO:0000313" key="2">
    <source>
        <dbReference type="Proteomes" id="UP000297951"/>
    </source>
</evidence>
<dbReference type="Proteomes" id="UP000297951">
    <property type="component" value="Unassembled WGS sequence"/>
</dbReference>
<protein>
    <submittedName>
        <fullName evidence="1">Uncharacterized protein</fullName>
    </submittedName>
</protein>
<dbReference type="AlphaFoldDB" id="A0A4Y9F3A6"/>
<dbReference type="EMBL" id="SPQC01000036">
    <property type="protein sequence ID" value="TFU21290.1"/>
    <property type="molecule type" value="Genomic_DNA"/>
</dbReference>